<keyword evidence="1" id="KW-1133">Transmembrane helix</keyword>
<keyword evidence="2" id="KW-0732">Signal</keyword>
<proteinExistence type="predicted"/>
<keyword evidence="4" id="KW-1185">Reference proteome</keyword>
<evidence type="ECO:0000313" key="3">
    <source>
        <dbReference type="EMBL" id="KMS94023.1"/>
    </source>
</evidence>
<accession>A0A0J8B2C4</accession>
<protein>
    <submittedName>
        <fullName evidence="3">Uncharacterized protein</fullName>
    </submittedName>
</protein>
<feature type="transmembrane region" description="Helical" evidence="1">
    <location>
        <begin position="45"/>
        <end position="72"/>
    </location>
</feature>
<evidence type="ECO:0000256" key="1">
    <source>
        <dbReference type="SAM" id="Phobius"/>
    </source>
</evidence>
<keyword evidence="1" id="KW-0812">Transmembrane</keyword>
<feature type="signal peptide" evidence="2">
    <location>
        <begin position="1"/>
        <end position="21"/>
    </location>
</feature>
<dbReference type="Proteomes" id="UP000035740">
    <property type="component" value="Unassembled WGS sequence"/>
</dbReference>
<sequence length="87" mass="9517">MKSFLNGAVASLSLFSIYAQAQDTLDRIQITPESDRCEAAQIEEYSIAWHVAGIFIVMVSSGIGVFTTLSLGTRARKPSIARILQVR</sequence>
<dbReference type="Gramene" id="KMS94023">
    <property type="protein sequence ID" value="KMS94023"/>
    <property type="gene ID" value="BVRB_025570"/>
</dbReference>
<evidence type="ECO:0000313" key="4">
    <source>
        <dbReference type="Proteomes" id="UP000035740"/>
    </source>
</evidence>
<name>A0A0J8B2C4_BETVV</name>
<feature type="non-terminal residue" evidence="3">
    <location>
        <position position="87"/>
    </location>
</feature>
<organism evidence="3 4">
    <name type="scientific">Beta vulgaris subsp. vulgaris</name>
    <name type="common">Beet</name>
    <dbReference type="NCBI Taxonomy" id="3555"/>
    <lineage>
        <taxon>Eukaryota</taxon>
        <taxon>Viridiplantae</taxon>
        <taxon>Streptophyta</taxon>
        <taxon>Embryophyta</taxon>
        <taxon>Tracheophyta</taxon>
        <taxon>Spermatophyta</taxon>
        <taxon>Magnoliopsida</taxon>
        <taxon>eudicotyledons</taxon>
        <taxon>Gunneridae</taxon>
        <taxon>Pentapetalae</taxon>
        <taxon>Caryophyllales</taxon>
        <taxon>Chenopodiaceae</taxon>
        <taxon>Betoideae</taxon>
        <taxon>Beta</taxon>
    </lineage>
</organism>
<gene>
    <name evidence="3" type="ORF">BVRB_025570</name>
</gene>
<dbReference type="OrthoDB" id="10558103at2759"/>
<dbReference type="AlphaFoldDB" id="A0A0J8B2C4"/>
<evidence type="ECO:0000256" key="2">
    <source>
        <dbReference type="SAM" id="SignalP"/>
    </source>
</evidence>
<keyword evidence="1" id="KW-0472">Membrane</keyword>
<dbReference type="EMBL" id="KQ096795">
    <property type="protein sequence ID" value="KMS94023.1"/>
    <property type="molecule type" value="Genomic_DNA"/>
</dbReference>
<reference evidence="3 4" key="1">
    <citation type="journal article" date="2014" name="Nature">
        <title>The genome of the recently domesticated crop plant sugar beet (Beta vulgaris).</title>
        <authorList>
            <person name="Dohm J.C."/>
            <person name="Minoche A.E."/>
            <person name="Holtgrawe D."/>
            <person name="Capella-Gutierrez S."/>
            <person name="Zakrzewski F."/>
            <person name="Tafer H."/>
            <person name="Rupp O."/>
            <person name="Sorensen T.R."/>
            <person name="Stracke R."/>
            <person name="Reinhardt R."/>
            <person name="Goesmann A."/>
            <person name="Kraft T."/>
            <person name="Schulz B."/>
            <person name="Stadler P.F."/>
            <person name="Schmidt T."/>
            <person name="Gabaldon T."/>
            <person name="Lehrach H."/>
            <person name="Weisshaar B."/>
            <person name="Himmelbauer H."/>
        </authorList>
    </citation>
    <scope>NUCLEOTIDE SEQUENCE [LARGE SCALE GENOMIC DNA]</scope>
    <source>
        <tissue evidence="3">Taproot</tissue>
    </source>
</reference>
<feature type="chain" id="PRO_5005294069" evidence="2">
    <location>
        <begin position="22"/>
        <end position="87"/>
    </location>
</feature>